<keyword evidence="1" id="KW-0812">Transmembrane</keyword>
<name>G9N1Q8_HYPVG</name>
<dbReference type="Pfam" id="PF01764">
    <property type="entry name" value="Lipase_3"/>
    <property type="match status" value="1"/>
</dbReference>
<dbReference type="GeneID" id="25797035"/>
<accession>G9N1Q8</accession>
<proteinExistence type="predicted"/>
<evidence type="ECO:0000256" key="1">
    <source>
        <dbReference type="SAM" id="Phobius"/>
    </source>
</evidence>
<protein>
    <recommendedName>
        <fullName evidence="2">Fungal lipase-type domain-containing protein</fullName>
    </recommendedName>
</protein>
<organism evidence="3 4">
    <name type="scientific">Hypocrea virens (strain Gv29-8 / FGSC 10586)</name>
    <name type="common">Gliocladium virens</name>
    <name type="synonym">Trichoderma virens</name>
    <dbReference type="NCBI Taxonomy" id="413071"/>
    <lineage>
        <taxon>Eukaryota</taxon>
        <taxon>Fungi</taxon>
        <taxon>Dikarya</taxon>
        <taxon>Ascomycota</taxon>
        <taxon>Pezizomycotina</taxon>
        <taxon>Sordariomycetes</taxon>
        <taxon>Hypocreomycetidae</taxon>
        <taxon>Hypocreales</taxon>
        <taxon>Hypocreaceae</taxon>
        <taxon>Trichoderma</taxon>
    </lineage>
</organism>
<dbReference type="InterPro" id="IPR002921">
    <property type="entry name" value="Fungal_lipase-type"/>
</dbReference>
<dbReference type="AlphaFoldDB" id="G9N1Q8"/>
<keyword evidence="4" id="KW-1185">Reference proteome</keyword>
<keyword evidence="1" id="KW-0472">Membrane</keyword>
<dbReference type="InParanoid" id="G9N1Q8"/>
<comment type="caution">
    <text evidence="3">The sequence shown here is derived from an EMBL/GenBank/DDBJ whole genome shotgun (WGS) entry which is preliminary data.</text>
</comment>
<evidence type="ECO:0000259" key="2">
    <source>
        <dbReference type="Pfam" id="PF01764"/>
    </source>
</evidence>
<dbReference type="GO" id="GO:0006629">
    <property type="term" value="P:lipid metabolic process"/>
    <property type="evidence" value="ECO:0007669"/>
    <property type="project" value="InterPro"/>
</dbReference>
<dbReference type="Gene3D" id="3.40.50.1820">
    <property type="entry name" value="alpha/beta hydrolase"/>
    <property type="match status" value="1"/>
</dbReference>
<feature type="transmembrane region" description="Helical" evidence="1">
    <location>
        <begin position="332"/>
        <end position="349"/>
    </location>
</feature>
<feature type="domain" description="Fungal lipase-type" evidence="2">
    <location>
        <begin position="161"/>
        <end position="252"/>
    </location>
</feature>
<reference evidence="3 4" key="1">
    <citation type="journal article" date="2011" name="Genome Biol.">
        <title>Comparative genome sequence analysis underscores mycoparasitism as the ancestral life style of Trichoderma.</title>
        <authorList>
            <person name="Kubicek C.P."/>
            <person name="Herrera-Estrella A."/>
            <person name="Seidl-Seiboth V."/>
            <person name="Martinez D.A."/>
            <person name="Druzhinina I.S."/>
            <person name="Thon M."/>
            <person name="Zeilinger S."/>
            <person name="Casas-Flores S."/>
            <person name="Horwitz B.A."/>
            <person name="Mukherjee P.K."/>
            <person name="Mukherjee M."/>
            <person name="Kredics L."/>
            <person name="Alcaraz L.D."/>
            <person name="Aerts A."/>
            <person name="Antal Z."/>
            <person name="Atanasova L."/>
            <person name="Cervantes-Badillo M.G."/>
            <person name="Challacombe J."/>
            <person name="Chertkov O."/>
            <person name="McCluskey K."/>
            <person name="Coulpier F."/>
            <person name="Deshpande N."/>
            <person name="von Doehren H."/>
            <person name="Ebbole D.J."/>
            <person name="Esquivel-Naranjo E.U."/>
            <person name="Fekete E."/>
            <person name="Flipphi M."/>
            <person name="Glaser F."/>
            <person name="Gomez-Rodriguez E.Y."/>
            <person name="Gruber S."/>
            <person name="Han C."/>
            <person name="Henrissat B."/>
            <person name="Hermosa R."/>
            <person name="Hernandez-Onate M."/>
            <person name="Karaffa L."/>
            <person name="Kosti I."/>
            <person name="Le Crom S."/>
            <person name="Lindquist E."/>
            <person name="Lucas S."/>
            <person name="Luebeck M."/>
            <person name="Luebeck P.S."/>
            <person name="Margeot A."/>
            <person name="Metz B."/>
            <person name="Misra M."/>
            <person name="Nevalainen H."/>
            <person name="Omann M."/>
            <person name="Packer N."/>
            <person name="Perrone G."/>
            <person name="Uresti-Rivera E.E."/>
            <person name="Salamov A."/>
            <person name="Schmoll M."/>
            <person name="Seiboth B."/>
            <person name="Shapiro H."/>
            <person name="Sukno S."/>
            <person name="Tamayo-Ramos J.A."/>
            <person name="Tisch D."/>
            <person name="Wiest A."/>
            <person name="Wilkinson H.H."/>
            <person name="Zhang M."/>
            <person name="Coutinho P.M."/>
            <person name="Kenerley C.M."/>
            <person name="Monte E."/>
            <person name="Baker S.E."/>
            <person name="Grigoriev I.V."/>
        </authorList>
    </citation>
    <scope>NUCLEOTIDE SEQUENCE [LARGE SCALE GENOMIC DNA]</scope>
    <source>
        <strain evidence="4">Gv29-8 / FGSC 10586</strain>
    </source>
</reference>
<evidence type="ECO:0000313" key="4">
    <source>
        <dbReference type="Proteomes" id="UP000007115"/>
    </source>
</evidence>
<dbReference type="RefSeq" id="XP_013953882.1">
    <property type="nucleotide sequence ID" value="XM_014098407.1"/>
</dbReference>
<keyword evidence="1" id="KW-1133">Transmembrane helix</keyword>
<dbReference type="InterPro" id="IPR029058">
    <property type="entry name" value="AB_hydrolase_fold"/>
</dbReference>
<dbReference type="HOGENOM" id="CLU_750195_0_0_1"/>
<evidence type="ECO:0000313" key="3">
    <source>
        <dbReference type="EMBL" id="EHK19687.1"/>
    </source>
</evidence>
<dbReference type="EMBL" id="ABDF02000083">
    <property type="protein sequence ID" value="EHK19687.1"/>
    <property type="molecule type" value="Genomic_DNA"/>
</dbReference>
<dbReference type="SUPFAM" id="SSF53474">
    <property type="entry name" value="alpha/beta-Hydrolases"/>
    <property type="match status" value="1"/>
</dbReference>
<sequence>MALWDDHDEFLQESSSIRTATSDRKRQYLDDYNDHIATRLKTPEGNFQIWAHILAAIHLPGTDGDRHADIKLNINPQPLEDDDTEYDDTYRITDTRVSVFMAGCVWHYLEPVNKPNARAILLFRGTASRPAQYRDRDGRLNTEPVGYWADGNLIGVASFSYGRIKEGVYQWMKQQTAVGRDITLVGYSLGGCLAMRALEYYATNEQPRWENCKLYAFSAPGLDSITARALTERFNGRYDQLHAYWHVGDPIPVTGCYPRTTTKAYSRFDPDGVGNPGEGGLWNWFKLEPHQLLYISIPEGWGVSIAYPVRDRLDEPNSSNIFRKVVNFVRRLPLGMIGTSIITPFLGAITKARKRFTRRNANDWCGHAH</sequence>
<gene>
    <name evidence="3" type="ORF">TRIVIDRAFT_68075</name>
</gene>
<dbReference type="Proteomes" id="UP000007115">
    <property type="component" value="Unassembled WGS sequence"/>
</dbReference>
<dbReference type="VEuPathDB" id="FungiDB:TRIVIDRAFT_68075"/>